<dbReference type="InterPro" id="IPR010380">
    <property type="entry name" value="DUF975"/>
</dbReference>
<protein>
    <submittedName>
        <fullName evidence="2">Membrane protein</fullName>
    </submittedName>
</protein>
<accession>A0ABU1U208</accession>
<comment type="caution">
    <text evidence="2">The sequence shown here is derived from an EMBL/GenBank/DDBJ whole genome shotgun (WGS) entry which is preliminary data.</text>
</comment>
<feature type="transmembrane region" description="Helical" evidence="1">
    <location>
        <begin position="59"/>
        <end position="86"/>
    </location>
</feature>
<keyword evidence="1" id="KW-0472">Membrane</keyword>
<sequence>MKIRDFKTEAKQQLKGQWFAAALVTLVFAAIYVVIPMIIEMKLSGGYDNWMNTTSNENGQSASTFIITLVLLPLSVGYSWLFLSLIRTGERVKISGLFQAFSEISMYLKLLGTYLLMMIYVILWSLLLIIPGIIKAFAYSQTYFVYKDNPKMGINAAITESRKLMHGYKWKFFVLQLSFIGWVILGLITVGIGFIWIYPYMSATYASFYNALVEKKKGAEPIVIDEVGKDE</sequence>
<keyword evidence="1" id="KW-0812">Transmembrane</keyword>
<dbReference type="RefSeq" id="WP_310258933.1">
    <property type="nucleotide sequence ID" value="NZ_JAVDWA010000003.1"/>
</dbReference>
<dbReference type="Pfam" id="PF06161">
    <property type="entry name" value="DUF975"/>
    <property type="match status" value="1"/>
</dbReference>
<organism evidence="2 3">
    <name type="scientific">Fictibacillus barbaricus</name>
    <dbReference type="NCBI Taxonomy" id="182136"/>
    <lineage>
        <taxon>Bacteria</taxon>
        <taxon>Bacillati</taxon>
        <taxon>Bacillota</taxon>
        <taxon>Bacilli</taxon>
        <taxon>Bacillales</taxon>
        <taxon>Fictibacillaceae</taxon>
        <taxon>Fictibacillus</taxon>
    </lineage>
</organism>
<proteinExistence type="predicted"/>
<reference evidence="2 3" key="1">
    <citation type="submission" date="2023-07" db="EMBL/GenBank/DDBJ databases">
        <title>Sorghum-associated microbial communities from plants grown in Nebraska, USA.</title>
        <authorList>
            <person name="Schachtman D."/>
        </authorList>
    </citation>
    <scope>NUCLEOTIDE SEQUENCE [LARGE SCALE GENOMIC DNA]</scope>
    <source>
        <strain evidence="2 3">BE211</strain>
    </source>
</reference>
<feature type="transmembrane region" description="Helical" evidence="1">
    <location>
        <begin position="107"/>
        <end position="134"/>
    </location>
</feature>
<dbReference type="PANTHER" id="PTHR40076">
    <property type="entry name" value="MEMBRANE PROTEIN-RELATED"/>
    <property type="match status" value="1"/>
</dbReference>
<evidence type="ECO:0000313" key="2">
    <source>
        <dbReference type="EMBL" id="MDR7073445.1"/>
    </source>
</evidence>
<dbReference type="EMBL" id="JAVDWA010000003">
    <property type="protein sequence ID" value="MDR7073445.1"/>
    <property type="molecule type" value="Genomic_DNA"/>
</dbReference>
<evidence type="ECO:0000313" key="3">
    <source>
        <dbReference type="Proteomes" id="UP001258181"/>
    </source>
</evidence>
<keyword evidence="3" id="KW-1185">Reference proteome</keyword>
<name>A0ABU1U208_9BACL</name>
<dbReference type="Proteomes" id="UP001258181">
    <property type="component" value="Unassembled WGS sequence"/>
</dbReference>
<dbReference type="PANTHER" id="PTHR40076:SF1">
    <property type="entry name" value="MEMBRANE PROTEIN"/>
    <property type="match status" value="1"/>
</dbReference>
<keyword evidence="1" id="KW-1133">Transmembrane helix</keyword>
<evidence type="ECO:0000256" key="1">
    <source>
        <dbReference type="SAM" id="Phobius"/>
    </source>
</evidence>
<feature type="transmembrane region" description="Helical" evidence="1">
    <location>
        <begin position="173"/>
        <end position="198"/>
    </location>
</feature>
<feature type="transmembrane region" description="Helical" evidence="1">
    <location>
        <begin position="20"/>
        <end position="39"/>
    </location>
</feature>
<gene>
    <name evidence="2" type="ORF">J2X07_002431</name>
</gene>